<dbReference type="Gene3D" id="1.10.10.10">
    <property type="entry name" value="Winged helix-like DNA-binding domain superfamily/Winged helix DNA-binding domain"/>
    <property type="match status" value="1"/>
</dbReference>
<sequence>MAADRKSYYTALEKASRSSLDINSWLDYFADRVIRAQEIAKEEVDFVLAKTRFYGAFNDQLNERQRKMVARVFAEGRQGFKGGITTKKYVTITKCPNRTASRDLSDLLAKGIITPLPGGGRTTRYTLTILPPPVSLL</sequence>
<accession>A0ABY4AQV6</accession>
<reference evidence="1 2" key="1">
    <citation type="submission" date="2020-11" db="EMBL/GenBank/DDBJ databases">
        <title>Algicoccus daihaiensis sp.nov., isolated from Daihai Lake in Inner Mongolia.</title>
        <authorList>
            <person name="Kai J."/>
        </authorList>
    </citation>
    <scope>NUCLEOTIDE SEQUENCE [LARGE SCALE GENOMIC DNA]</scope>
    <source>
        <strain evidence="2">f23</strain>
    </source>
</reference>
<dbReference type="EMBL" id="CP063982">
    <property type="protein sequence ID" value="UOD50434.1"/>
    <property type="molecule type" value="Genomic_DNA"/>
</dbReference>
<evidence type="ECO:0000313" key="1">
    <source>
        <dbReference type="EMBL" id="UOD50434.1"/>
    </source>
</evidence>
<evidence type="ECO:0000313" key="2">
    <source>
        <dbReference type="Proteomes" id="UP000831607"/>
    </source>
</evidence>
<organism evidence="1 2">
    <name type="scientific">Orrella daihaiensis</name>
    <dbReference type="NCBI Taxonomy" id="2782176"/>
    <lineage>
        <taxon>Bacteria</taxon>
        <taxon>Pseudomonadati</taxon>
        <taxon>Pseudomonadota</taxon>
        <taxon>Betaproteobacteria</taxon>
        <taxon>Burkholderiales</taxon>
        <taxon>Alcaligenaceae</taxon>
        <taxon>Orrella</taxon>
    </lineage>
</organism>
<dbReference type="InterPro" id="IPR036388">
    <property type="entry name" value="WH-like_DNA-bd_sf"/>
</dbReference>
<proteinExistence type="predicted"/>
<dbReference type="Proteomes" id="UP000831607">
    <property type="component" value="Chromosome"/>
</dbReference>
<keyword evidence="2" id="KW-1185">Reference proteome</keyword>
<name>A0ABY4AQV6_9BURK</name>
<gene>
    <name evidence="1" type="ORF">DHf2319_00350</name>
</gene>
<dbReference type="RefSeq" id="WP_243478836.1">
    <property type="nucleotide sequence ID" value="NZ_CP063982.1"/>
</dbReference>
<protein>
    <submittedName>
        <fullName evidence="1">Fic family protein</fullName>
    </submittedName>
</protein>